<gene>
    <name evidence="5" type="ORF">EHW67_02340</name>
</gene>
<feature type="domain" description="HTH lacI-type" evidence="4">
    <location>
        <begin position="5"/>
        <end position="59"/>
    </location>
</feature>
<dbReference type="OrthoDB" id="9768806at2"/>
<dbReference type="PROSITE" id="PS50932">
    <property type="entry name" value="HTH_LACI_2"/>
    <property type="match status" value="1"/>
</dbReference>
<dbReference type="InterPro" id="IPR028082">
    <property type="entry name" value="Peripla_BP_I"/>
</dbReference>
<name>A0A430K8M1_9FLAO</name>
<accession>A0A430K8M1</accession>
<evidence type="ECO:0000313" key="6">
    <source>
        <dbReference type="Proteomes" id="UP000267585"/>
    </source>
</evidence>
<dbReference type="Pfam" id="PF00532">
    <property type="entry name" value="Peripla_BP_1"/>
    <property type="match status" value="1"/>
</dbReference>
<dbReference type="GO" id="GO:0003700">
    <property type="term" value="F:DNA-binding transcription factor activity"/>
    <property type="evidence" value="ECO:0007669"/>
    <property type="project" value="TreeGrafter"/>
</dbReference>
<keyword evidence="1" id="KW-0805">Transcription regulation</keyword>
<dbReference type="CDD" id="cd01392">
    <property type="entry name" value="HTH_LacI"/>
    <property type="match status" value="1"/>
</dbReference>
<dbReference type="EMBL" id="RQPJ01000001">
    <property type="protein sequence ID" value="RTE55426.1"/>
    <property type="molecule type" value="Genomic_DNA"/>
</dbReference>
<dbReference type="RefSeq" id="WP_126160729.1">
    <property type="nucleotide sequence ID" value="NZ_RQPJ01000001.1"/>
</dbReference>
<keyword evidence="2" id="KW-0238">DNA-binding</keyword>
<dbReference type="PANTHER" id="PTHR30146:SF109">
    <property type="entry name" value="HTH-TYPE TRANSCRIPTIONAL REGULATOR GALS"/>
    <property type="match status" value="1"/>
</dbReference>
<reference evidence="5 6" key="1">
    <citation type="submission" date="2018-11" db="EMBL/GenBank/DDBJ databases">
        <title>Arenibacter aquaticus sp.nov., a marine bacterium isolated from surface seawater in the South China Sea.</title>
        <authorList>
            <person name="Guo J."/>
            <person name="Sun J."/>
        </authorList>
    </citation>
    <scope>NUCLEOTIDE SEQUENCE [LARGE SCALE GENOMIC DNA]</scope>
    <source>
        <strain evidence="5 6">GUO666</strain>
    </source>
</reference>
<sequence>MGKKTTIYDIAKKLNITAATVSRALNDNPRVSQATKELVVKTAAEMNYEQNRLALALKSGKSMNVGVIVPYINRNFFSTIIRGIEEELYPMGYHVIICQTHDEAKREKETVQNLLNAQVDGILMSLATDSEGEEHFKQVLKKNVPLIFFDRKKNVVGASSVCIDDFLGGFEATQHLIEQGCKRIAHLALNRSLDVYKNRFEGYRKALKKNGLEFNEQYIIELESDFEAGKEAAEKLMKLDPPPDAIFSATDHGALGAIKYIKSKGVKIPDQVCVVGFSNEPFTQFMEQSISSVDQSPLEMGKKAARVFLEQLEQKGKEKIVKEVVLTPKLEIRQSSLRNI</sequence>
<comment type="caution">
    <text evidence="5">The sequence shown here is derived from an EMBL/GenBank/DDBJ whole genome shotgun (WGS) entry which is preliminary data.</text>
</comment>
<evidence type="ECO:0000259" key="4">
    <source>
        <dbReference type="PROSITE" id="PS50932"/>
    </source>
</evidence>
<proteinExistence type="predicted"/>
<keyword evidence="6" id="KW-1185">Reference proteome</keyword>
<evidence type="ECO:0000313" key="5">
    <source>
        <dbReference type="EMBL" id="RTE55426.1"/>
    </source>
</evidence>
<dbReference type="SUPFAM" id="SSF47413">
    <property type="entry name" value="lambda repressor-like DNA-binding domains"/>
    <property type="match status" value="1"/>
</dbReference>
<evidence type="ECO:0000256" key="2">
    <source>
        <dbReference type="ARBA" id="ARBA00023125"/>
    </source>
</evidence>
<dbReference type="Proteomes" id="UP000267585">
    <property type="component" value="Unassembled WGS sequence"/>
</dbReference>
<evidence type="ECO:0000256" key="1">
    <source>
        <dbReference type="ARBA" id="ARBA00023015"/>
    </source>
</evidence>
<dbReference type="Gene3D" id="3.40.50.2300">
    <property type="match status" value="2"/>
</dbReference>
<dbReference type="CDD" id="cd06267">
    <property type="entry name" value="PBP1_LacI_sugar_binding-like"/>
    <property type="match status" value="1"/>
</dbReference>
<dbReference type="GO" id="GO:0000976">
    <property type="term" value="F:transcription cis-regulatory region binding"/>
    <property type="evidence" value="ECO:0007669"/>
    <property type="project" value="TreeGrafter"/>
</dbReference>
<dbReference type="PANTHER" id="PTHR30146">
    <property type="entry name" value="LACI-RELATED TRANSCRIPTIONAL REPRESSOR"/>
    <property type="match status" value="1"/>
</dbReference>
<dbReference type="SUPFAM" id="SSF53822">
    <property type="entry name" value="Periplasmic binding protein-like I"/>
    <property type="match status" value="1"/>
</dbReference>
<dbReference type="InterPro" id="IPR010982">
    <property type="entry name" value="Lambda_DNA-bd_dom_sf"/>
</dbReference>
<dbReference type="AlphaFoldDB" id="A0A430K8M1"/>
<dbReference type="SMART" id="SM00354">
    <property type="entry name" value="HTH_LACI"/>
    <property type="match status" value="1"/>
</dbReference>
<dbReference type="InterPro" id="IPR001761">
    <property type="entry name" value="Peripla_BP/Lac1_sug-bd_dom"/>
</dbReference>
<dbReference type="Gene3D" id="1.10.260.40">
    <property type="entry name" value="lambda repressor-like DNA-binding domains"/>
    <property type="match status" value="1"/>
</dbReference>
<dbReference type="Pfam" id="PF00356">
    <property type="entry name" value="LacI"/>
    <property type="match status" value="1"/>
</dbReference>
<evidence type="ECO:0000256" key="3">
    <source>
        <dbReference type="ARBA" id="ARBA00023163"/>
    </source>
</evidence>
<keyword evidence="3" id="KW-0804">Transcription</keyword>
<protein>
    <submittedName>
        <fullName evidence="5">LacI family transcriptional regulator</fullName>
    </submittedName>
</protein>
<organism evidence="5 6">
    <name type="scientific">Arenibacter aquaticus</name>
    <dbReference type="NCBI Taxonomy" id="2489054"/>
    <lineage>
        <taxon>Bacteria</taxon>
        <taxon>Pseudomonadati</taxon>
        <taxon>Bacteroidota</taxon>
        <taxon>Flavobacteriia</taxon>
        <taxon>Flavobacteriales</taxon>
        <taxon>Flavobacteriaceae</taxon>
        <taxon>Arenibacter</taxon>
    </lineage>
</organism>
<dbReference type="InterPro" id="IPR000843">
    <property type="entry name" value="HTH_LacI"/>
</dbReference>